<gene>
    <name evidence="2" type="ORF">GH723_04320</name>
</gene>
<feature type="transmembrane region" description="Helical" evidence="1">
    <location>
        <begin position="193"/>
        <end position="216"/>
    </location>
</feature>
<protein>
    <submittedName>
        <fullName evidence="2">Uncharacterized protein</fullName>
    </submittedName>
</protein>
<dbReference type="Proteomes" id="UP000334019">
    <property type="component" value="Chromosome"/>
</dbReference>
<keyword evidence="1" id="KW-0812">Transmembrane</keyword>
<keyword evidence="1" id="KW-1133">Transmembrane helix</keyword>
<name>A0A5Q2RBY1_9ACTN</name>
<keyword evidence="3" id="KW-1185">Reference proteome</keyword>
<sequence>MTLTPDGRPRTFVVYDDLVGDLRWFESDDGGITWEMTWDEVGHSDDEPHAEVCRRDGWCFRASGEAVEERPPGGGWRHSYGLTEDQERVLEYRNGVHSGERFTTVVVVPVDGGEHVIAAASDQGVVVLDTAGEWHTQAVGGVAPGGPDLAIWPLRMVEMVAWWVPVPAAVVIVRLSRRDRGPGRRPNRPGPVLVAALLALVLWVTGALAWQVLAAFRVAPSVVASVTAVFWTLAVVVPLLWLRGAPRRSSA</sequence>
<dbReference type="RefSeq" id="WP_153758495.1">
    <property type="nucleotide sequence ID" value="NZ_CP045851.1"/>
</dbReference>
<evidence type="ECO:0000256" key="1">
    <source>
        <dbReference type="SAM" id="Phobius"/>
    </source>
</evidence>
<evidence type="ECO:0000313" key="2">
    <source>
        <dbReference type="EMBL" id="QGG94389.1"/>
    </source>
</evidence>
<proteinExistence type="predicted"/>
<dbReference type="AlphaFoldDB" id="A0A5Q2RBY1"/>
<feature type="transmembrane region" description="Helical" evidence="1">
    <location>
        <begin position="222"/>
        <end position="242"/>
    </location>
</feature>
<dbReference type="KEGG" id="atq:GH723_04320"/>
<reference evidence="2 3" key="1">
    <citation type="submission" date="2019-11" db="EMBL/GenBank/DDBJ databases">
        <authorList>
            <person name="He Y."/>
        </authorList>
    </citation>
    <scope>NUCLEOTIDE SEQUENCE [LARGE SCALE GENOMIC DNA]</scope>
    <source>
        <strain evidence="2 3">SCSIO 58843</strain>
    </source>
</reference>
<dbReference type="EMBL" id="CP045851">
    <property type="protein sequence ID" value="QGG94389.1"/>
    <property type="molecule type" value="Genomic_DNA"/>
</dbReference>
<feature type="transmembrane region" description="Helical" evidence="1">
    <location>
        <begin position="152"/>
        <end position="173"/>
    </location>
</feature>
<organism evidence="2 3">
    <name type="scientific">Actinomarinicola tropica</name>
    <dbReference type="NCBI Taxonomy" id="2789776"/>
    <lineage>
        <taxon>Bacteria</taxon>
        <taxon>Bacillati</taxon>
        <taxon>Actinomycetota</taxon>
        <taxon>Acidimicrobiia</taxon>
        <taxon>Acidimicrobiales</taxon>
        <taxon>Iamiaceae</taxon>
        <taxon>Actinomarinicola</taxon>
    </lineage>
</organism>
<evidence type="ECO:0000313" key="3">
    <source>
        <dbReference type="Proteomes" id="UP000334019"/>
    </source>
</evidence>
<keyword evidence="1" id="KW-0472">Membrane</keyword>
<accession>A0A5Q2RBY1</accession>